<evidence type="ECO:0000256" key="1">
    <source>
        <dbReference type="ARBA" id="ARBA00006974"/>
    </source>
</evidence>
<evidence type="ECO:0000313" key="2">
    <source>
        <dbReference type="EMBL" id="KAG0476115.1"/>
    </source>
</evidence>
<dbReference type="PANTHER" id="PTHR31175">
    <property type="entry name" value="AUXIN-RESPONSIVE FAMILY PROTEIN"/>
    <property type="match status" value="1"/>
</dbReference>
<gene>
    <name evidence="2" type="ORF">HPP92_012956</name>
</gene>
<name>A0A835QTM8_VANPL</name>
<protein>
    <submittedName>
        <fullName evidence="2">Uncharacterized protein</fullName>
    </submittedName>
</protein>
<dbReference type="EMBL" id="JADCNL010000006">
    <property type="protein sequence ID" value="KAG0476115.1"/>
    <property type="molecule type" value="Genomic_DNA"/>
</dbReference>
<comment type="similarity">
    <text evidence="1">Belongs to the ARG7 family.</text>
</comment>
<proteinExistence type="inferred from homology"/>
<reference evidence="2 3" key="1">
    <citation type="journal article" date="2020" name="Nat. Food">
        <title>A phased Vanilla planifolia genome enables genetic improvement of flavour and production.</title>
        <authorList>
            <person name="Hasing T."/>
            <person name="Tang H."/>
            <person name="Brym M."/>
            <person name="Khazi F."/>
            <person name="Huang T."/>
            <person name="Chambers A.H."/>
        </authorList>
    </citation>
    <scope>NUCLEOTIDE SEQUENCE [LARGE SCALE GENOMIC DNA]</scope>
    <source>
        <tissue evidence="2">Leaf</tissue>
    </source>
</reference>
<dbReference type="Proteomes" id="UP000636800">
    <property type="component" value="Chromosome 6"/>
</dbReference>
<keyword evidence="3" id="KW-1185">Reference proteome</keyword>
<organism evidence="2 3">
    <name type="scientific">Vanilla planifolia</name>
    <name type="common">Vanilla</name>
    <dbReference type="NCBI Taxonomy" id="51239"/>
    <lineage>
        <taxon>Eukaryota</taxon>
        <taxon>Viridiplantae</taxon>
        <taxon>Streptophyta</taxon>
        <taxon>Embryophyta</taxon>
        <taxon>Tracheophyta</taxon>
        <taxon>Spermatophyta</taxon>
        <taxon>Magnoliopsida</taxon>
        <taxon>Liliopsida</taxon>
        <taxon>Asparagales</taxon>
        <taxon>Orchidaceae</taxon>
        <taxon>Vanilloideae</taxon>
        <taxon>Vanilleae</taxon>
        <taxon>Vanilla</taxon>
    </lineage>
</organism>
<dbReference type="GO" id="GO:0009733">
    <property type="term" value="P:response to auxin"/>
    <property type="evidence" value="ECO:0007669"/>
    <property type="project" value="InterPro"/>
</dbReference>
<dbReference type="PANTHER" id="PTHR31175:SF82">
    <property type="entry name" value="AUXIN-RESPONSIVE PROTEIN SAUR65"/>
    <property type="match status" value="1"/>
</dbReference>
<accession>A0A835QTM8</accession>
<comment type="caution">
    <text evidence="2">The sequence shown here is derived from an EMBL/GenBank/DDBJ whole genome shotgun (WGS) entry which is preliminary data.</text>
</comment>
<dbReference type="Pfam" id="PF02519">
    <property type="entry name" value="Auxin_inducible"/>
    <property type="match status" value="1"/>
</dbReference>
<dbReference type="InterPro" id="IPR003676">
    <property type="entry name" value="SAUR_fam"/>
</dbReference>
<evidence type="ECO:0000313" key="3">
    <source>
        <dbReference type="Proteomes" id="UP000636800"/>
    </source>
</evidence>
<dbReference type="AlphaFoldDB" id="A0A835QTM8"/>
<dbReference type="OrthoDB" id="185373at2759"/>
<sequence>MVSSKWLIEMARGWKKLAVLERKRILSTAASMVASRGHVFVYSMDGQRFMMPLAYLSRSMLVELLRILEEFGLPTDGPITLACDGTFMEYILSLLQHQVLMDVERAALASISSCRCMASAVVTLEHQKQQAVR</sequence>